<evidence type="ECO:0000313" key="2">
    <source>
        <dbReference type="Proteomes" id="UP001226867"/>
    </source>
</evidence>
<sequence length="68" mass="7479">MTAQISPSFAMRPQRDGLRQKQFSLSRPRVAGHPLAAIDAANGLFADSVFKRLPAIGDTPSSLNKQRW</sequence>
<name>A0ABT9S8J6_9BURK</name>
<proteinExistence type="predicted"/>
<comment type="caution">
    <text evidence="1">The sequence shown here is derived from an EMBL/GenBank/DDBJ whole genome shotgun (WGS) entry which is preliminary data.</text>
</comment>
<accession>A0ABT9S8J6</accession>
<gene>
    <name evidence="1" type="ORF">J2W36_002935</name>
</gene>
<evidence type="ECO:0000313" key="1">
    <source>
        <dbReference type="EMBL" id="MDP9900669.1"/>
    </source>
</evidence>
<dbReference type="Proteomes" id="UP001226867">
    <property type="component" value="Unassembled WGS sequence"/>
</dbReference>
<organism evidence="1 2">
    <name type="scientific">Variovorax ginsengisoli</name>
    <dbReference type="NCBI Taxonomy" id="363844"/>
    <lineage>
        <taxon>Bacteria</taxon>
        <taxon>Pseudomonadati</taxon>
        <taxon>Pseudomonadota</taxon>
        <taxon>Betaproteobacteria</taxon>
        <taxon>Burkholderiales</taxon>
        <taxon>Comamonadaceae</taxon>
        <taxon>Variovorax</taxon>
    </lineage>
</organism>
<keyword evidence="2" id="KW-1185">Reference proteome</keyword>
<protein>
    <submittedName>
        <fullName evidence="1">Uncharacterized protein</fullName>
    </submittedName>
</protein>
<dbReference type="RefSeq" id="WP_307690473.1">
    <property type="nucleotide sequence ID" value="NZ_JAUSRO010000008.1"/>
</dbReference>
<dbReference type="EMBL" id="JAUSRO010000008">
    <property type="protein sequence ID" value="MDP9900669.1"/>
    <property type="molecule type" value="Genomic_DNA"/>
</dbReference>
<reference evidence="1 2" key="1">
    <citation type="submission" date="2023-07" db="EMBL/GenBank/DDBJ databases">
        <title>Sorghum-associated microbial communities from plants grown in Nebraska, USA.</title>
        <authorList>
            <person name="Schachtman D."/>
        </authorList>
    </citation>
    <scope>NUCLEOTIDE SEQUENCE [LARGE SCALE GENOMIC DNA]</scope>
    <source>
        <strain evidence="1 2">DS1607</strain>
    </source>
</reference>